<dbReference type="InterPro" id="IPR051121">
    <property type="entry name" value="FAH"/>
</dbReference>
<keyword evidence="6" id="KW-1185">Reference proteome</keyword>
<organism evidence="5 6">
    <name type="scientific">Pseudodesulfovibrio senegalensis</name>
    <dbReference type="NCBI Taxonomy" id="1721087"/>
    <lineage>
        <taxon>Bacteria</taxon>
        <taxon>Pseudomonadati</taxon>
        <taxon>Thermodesulfobacteriota</taxon>
        <taxon>Desulfovibrionia</taxon>
        <taxon>Desulfovibrionales</taxon>
        <taxon>Desulfovibrionaceae</taxon>
    </lineage>
</organism>
<evidence type="ECO:0000256" key="1">
    <source>
        <dbReference type="ARBA" id="ARBA00010211"/>
    </source>
</evidence>
<protein>
    <submittedName>
        <fullName evidence="5">Fumarylacetoacetate hydrolase family protein</fullName>
    </submittedName>
</protein>
<dbReference type="RefSeq" id="WP_151151234.1">
    <property type="nucleotide sequence ID" value="NZ_WAIE01000004.1"/>
</dbReference>
<reference evidence="5 6" key="1">
    <citation type="journal article" date="2017" name="Int. J. Syst. Evol. Microbiol.">
        <title>Desulfovibrio senegalensis sp. nov., a mesophilic sulfate reducer isolated from marine sediment.</title>
        <authorList>
            <person name="Thioye A."/>
            <person name="Gam Z.B.A."/>
            <person name="Mbengue M."/>
            <person name="Cayol J.L."/>
            <person name="Joseph-Bartoli M."/>
            <person name="Toure-Kane C."/>
            <person name="Labat M."/>
        </authorList>
    </citation>
    <scope>NUCLEOTIDE SEQUENCE [LARGE SCALE GENOMIC DNA]</scope>
    <source>
        <strain evidence="5 6">DSM 101509</strain>
    </source>
</reference>
<dbReference type="EMBL" id="WAIE01000004">
    <property type="protein sequence ID" value="KAB1441491.1"/>
    <property type="molecule type" value="Genomic_DNA"/>
</dbReference>
<dbReference type="PANTHER" id="PTHR42796:SF4">
    <property type="entry name" value="FUMARYLACETOACETATE HYDROLASE DOMAIN-CONTAINING PROTEIN 2A"/>
    <property type="match status" value="1"/>
</dbReference>
<dbReference type="InterPro" id="IPR036663">
    <property type="entry name" value="Fumarylacetoacetase_C_sf"/>
</dbReference>
<dbReference type="InterPro" id="IPR011234">
    <property type="entry name" value="Fumarylacetoacetase-like_C"/>
</dbReference>
<dbReference type="GO" id="GO:0016853">
    <property type="term" value="F:isomerase activity"/>
    <property type="evidence" value="ECO:0007669"/>
    <property type="project" value="UniProtKB-ARBA"/>
</dbReference>
<dbReference type="Pfam" id="PF10370">
    <property type="entry name" value="Rv2993c-like_N"/>
    <property type="match status" value="1"/>
</dbReference>
<dbReference type="Proteomes" id="UP000438699">
    <property type="component" value="Unassembled WGS sequence"/>
</dbReference>
<accession>A0A6N6N1K5</accession>
<feature type="domain" description="Fumarylacetoacetase-like C-terminal" evidence="3">
    <location>
        <begin position="51"/>
        <end position="245"/>
    </location>
</feature>
<dbReference type="OrthoDB" id="5197601at2"/>
<proteinExistence type="inferred from homology"/>
<dbReference type="Gene3D" id="3.90.850.10">
    <property type="entry name" value="Fumarylacetoacetase-like, C-terminal domain"/>
    <property type="match status" value="1"/>
</dbReference>
<comment type="caution">
    <text evidence="5">The sequence shown here is derived from an EMBL/GenBank/DDBJ whole genome shotgun (WGS) entry which is preliminary data.</text>
</comment>
<name>A0A6N6N1K5_9BACT</name>
<dbReference type="PANTHER" id="PTHR42796">
    <property type="entry name" value="FUMARYLACETOACETATE HYDROLASE DOMAIN-CONTAINING PROTEIN 2A-RELATED"/>
    <property type="match status" value="1"/>
</dbReference>
<dbReference type="GO" id="GO:0019752">
    <property type="term" value="P:carboxylic acid metabolic process"/>
    <property type="evidence" value="ECO:0007669"/>
    <property type="project" value="UniProtKB-ARBA"/>
</dbReference>
<evidence type="ECO:0000313" key="5">
    <source>
        <dbReference type="EMBL" id="KAB1441491.1"/>
    </source>
</evidence>
<feature type="domain" description="Rv2993c-like N-terminal" evidence="4">
    <location>
        <begin position="1"/>
        <end position="46"/>
    </location>
</feature>
<evidence type="ECO:0000313" key="6">
    <source>
        <dbReference type="Proteomes" id="UP000438699"/>
    </source>
</evidence>
<dbReference type="FunFam" id="3.90.850.10:FF:000002">
    <property type="entry name" value="2-hydroxyhepta-2,4-diene-1,7-dioate isomerase"/>
    <property type="match status" value="1"/>
</dbReference>
<evidence type="ECO:0000256" key="2">
    <source>
        <dbReference type="ARBA" id="ARBA00022723"/>
    </source>
</evidence>
<keyword evidence="5" id="KW-0378">Hydrolase</keyword>
<dbReference type="Gene3D" id="2.30.30.370">
    <property type="entry name" value="FAH"/>
    <property type="match status" value="1"/>
</dbReference>
<sequence>MKIVRFDRDGRGTWGIVEGSLVRVMGAGFKPSDETLPLADISLLPPCVPTKAVCVGLNYREHAAELSMEVPEEPVLFMKPPSSLCASGGVIRYPSQTQNLHYEAELAIVIGTQAKDVPESEAHKHILGYTCANDVTARDIQARDGQWVRAKSFDTFLPLGPCIETEFDPSNAVISLRLNGETCQHSTTADFIFPVSYLVSFVSQVMTLIPGDVILTGTPPGVGPMEKGDRVEVDIQGIGVLENVVG</sequence>
<evidence type="ECO:0000259" key="4">
    <source>
        <dbReference type="Pfam" id="PF10370"/>
    </source>
</evidence>
<dbReference type="SUPFAM" id="SSF56529">
    <property type="entry name" value="FAH"/>
    <property type="match status" value="1"/>
</dbReference>
<dbReference type="GO" id="GO:0016787">
    <property type="term" value="F:hydrolase activity"/>
    <property type="evidence" value="ECO:0007669"/>
    <property type="project" value="UniProtKB-KW"/>
</dbReference>
<dbReference type="Pfam" id="PF01557">
    <property type="entry name" value="FAA_hydrolase"/>
    <property type="match status" value="1"/>
</dbReference>
<dbReference type="GO" id="GO:0046872">
    <property type="term" value="F:metal ion binding"/>
    <property type="evidence" value="ECO:0007669"/>
    <property type="project" value="UniProtKB-KW"/>
</dbReference>
<dbReference type="AlphaFoldDB" id="A0A6N6N1K5"/>
<keyword evidence="2" id="KW-0479">Metal-binding</keyword>
<evidence type="ECO:0000259" key="3">
    <source>
        <dbReference type="Pfam" id="PF01557"/>
    </source>
</evidence>
<gene>
    <name evidence="5" type="ORF">F8A88_11160</name>
</gene>
<comment type="similarity">
    <text evidence="1">Belongs to the FAH family.</text>
</comment>
<dbReference type="InterPro" id="IPR018833">
    <property type="entry name" value="Rv2993c-like_N"/>
</dbReference>